<accession>K1QZM0</accession>
<dbReference type="SUPFAM" id="SSF56436">
    <property type="entry name" value="C-type lectin-like"/>
    <property type="match status" value="1"/>
</dbReference>
<dbReference type="InterPro" id="IPR001304">
    <property type="entry name" value="C-type_lectin-like"/>
</dbReference>
<evidence type="ECO:0000256" key="1">
    <source>
        <dbReference type="ARBA" id="ARBA00004163"/>
    </source>
</evidence>
<keyword evidence="5" id="KW-0175">Coiled coil</keyword>
<evidence type="ECO:0000256" key="2">
    <source>
        <dbReference type="ARBA" id="ARBA00004223"/>
    </source>
</evidence>
<dbReference type="InParanoid" id="K1QZM0"/>
<dbReference type="Pfam" id="PF25970">
    <property type="entry name" value="SEC22a_C"/>
    <property type="match status" value="1"/>
</dbReference>
<evidence type="ECO:0000256" key="5">
    <source>
        <dbReference type="ARBA" id="ARBA00023054"/>
    </source>
</evidence>
<evidence type="ECO:0000313" key="9">
    <source>
        <dbReference type="EMBL" id="EKC34320.1"/>
    </source>
</evidence>
<dbReference type="GO" id="GO:0006890">
    <property type="term" value="P:retrograde vesicle-mediated transport, Golgi to endoplasmic reticulum"/>
    <property type="evidence" value="ECO:0007669"/>
    <property type="project" value="InterPro"/>
</dbReference>
<evidence type="ECO:0000256" key="3">
    <source>
        <dbReference type="ARBA" id="ARBA00008025"/>
    </source>
</evidence>
<dbReference type="InterPro" id="IPR016186">
    <property type="entry name" value="C-type_lectin-like/link_sf"/>
</dbReference>
<dbReference type="PROSITE" id="PS50041">
    <property type="entry name" value="C_TYPE_LECTIN_2"/>
    <property type="match status" value="1"/>
</dbReference>
<proteinExistence type="inferred from homology"/>
<name>K1QZM0_MAGGI</name>
<dbReference type="SMART" id="SM01270">
    <property type="entry name" value="Longin"/>
    <property type="match status" value="1"/>
</dbReference>
<dbReference type="GO" id="GO:0005789">
    <property type="term" value="C:endoplasmic reticulum membrane"/>
    <property type="evidence" value="ECO:0007669"/>
    <property type="project" value="UniProtKB-SubCell"/>
</dbReference>
<dbReference type="EMBL" id="JH817736">
    <property type="protein sequence ID" value="EKC34320.1"/>
    <property type="molecule type" value="Genomic_DNA"/>
</dbReference>
<comment type="function">
    <text evidence="7">SNARE involved in targeting and fusion of ER-derived transport vesicles with the Golgi complex as well as Golgi-derived retrograde transport vesicles with the ER.</text>
</comment>
<dbReference type="PANTHER" id="PTHR45837">
    <property type="entry name" value="VESICLE-TRAFFICKING PROTEIN SEC22B"/>
    <property type="match status" value="1"/>
</dbReference>
<evidence type="ECO:0000256" key="8">
    <source>
        <dbReference type="ARBA" id="ARBA00024188"/>
    </source>
</evidence>
<dbReference type="GO" id="GO:0005484">
    <property type="term" value="F:SNAP receptor activity"/>
    <property type="evidence" value="ECO:0007669"/>
    <property type="project" value="InterPro"/>
</dbReference>
<dbReference type="InterPro" id="IPR059071">
    <property type="entry name" value="SEC22a-c_C"/>
</dbReference>
<gene>
    <name evidence="9" type="ORF">CGI_10023421</name>
</gene>
<keyword evidence="4" id="KW-0813">Transport</keyword>
<dbReference type="Pfam" id="PF13774">
    <property type="entry name" value="Longin"/>
    <property type="match status" value="1"/>
</dbReference>
<dbReference type="Gene3D" id="3.10.100.10">
    <property type="entry name" value="Mannose-Binding Protein A, subunit A"/>
    <property type="match status" value="1"/>
</dbReference>
<evidence type="ECO:0000256" key="6">
    <source>
        <dbReference type="ARBA" id="ARBA00023136"/>
    </source>
</evidence>
<dbReference type="HOGENOM" id="CLU_054453_0_0_1"/>
<evidence type="ECO:0000256" key="4">
    <source>
        <dbReference type="ARBA" id="ARBA00022927"/>
    </source>
</evidence>
<comment type="subcellular location">
    <subcellularLocation>
        <location evidence="1">Endoplasmic reticulum membrane</location>
        <topology evidence="1">Single-pass type IV membrane protein</topology>
    </subcellularLocation>
    <subcellularLocation>
        <location evidence="8">Golgi apparatus</location>
        <location evidence="8">cis-Golgi network membrane</location>
    </subcellularLocation>
    <subcellularLocation>
        <location evidence="2">Melanosome</location>
    </subcellularLocation>
</comment>
<organism evidence="9">
    <name type="scientific">Magallana gigas</name>
    <name type="common">Pacific oyster</name>
    <name type="synonym">Crassostrea gigas</name>
    <dbReference type="NCBI Taxonomy" id="29159"/>
    <lineage>
        <taxon>Eukaryota</taxon>
        <taxon>Metazoa</taxon>
        <taxon>Spiralia</taxon>
        <taxon>Lophotrochozoa</taxon>
        <taxon>Mollusca</taxon>
        <taxon>Bivalvia</taxon>
        <taxon>Autobranchia</taxon>
        <taxon>Pteriomorphia</taxon>
        <taxon>Ostreida</taxon>
        <taxon>Ostreoidea</taxon>
        <taxon>Ostreidae</taxon>
        <taxon>Magallana</taxon>
    </lineage>
</organism>
<sequence>MSIHNILISRTSDGLLLTANTDTRGCSDPEELKKSFNQAKLLARISARIPDRATYVMDQFAIHMISALNLTYLVICDSNYPSVLAFAFLDEVQREFLQSNERSHVESVTRPYALIQFDTSLQKIKQRYNSSRSLQSKLNLSQLQEEIRLRPPHMITPEELRPGGGASADSSNDIQTHFTLAIPKRYGNYLPINLLVVVSICLNCLCAFMNFTRGITVINDAHIEDFSKDHYQNAASFIFCSFLLLFQIYLMCYPRKQRKPLACATLGSVCLCQLYLWELRNNVQIFFHVTVACYGTFVIFTRPVQEKLPHLLPIDAPCPSGWVPSPSEDDFSCYYISNTTQEVRATWYESRDLCQKLITNMDGYLLAINNQEELTFIVNLVKQRPTALGWWTGLNDLKTEGVWVYDTDFNNPVPAGLM</sequence>
<comment type="similarity">
    <text evidence="3">Belongs to the synaptobrevin family.</text>
</comment>
<evidence type="ECO:0000256" key="7">
    <source>
        <dbReference type="ARBA" id="ARBA00024173"/>
    </source>
</evidence>
<dbReference type="InterPro" id="IPR016187">
    <property type="entry name" value="CTDL_fold"/>
</dbReference>
<reference evidence="9" key="1">
    <citation type="journal article" date="2012" name="Nature">
        <title>The oyster genome reveals stress adaptation and complexity of shell formation.</title>
        <authorList>
            <person name="Zhang G."/>
            <person name="Fang X."/>
            <person name="Guo X."/>
            <person name="Li L."/>
            <person name="Luo R."/>
            <person name="Xu F."/>
            <person name="Yang P."/>
            <person name="Zhang L."/>
            <person name="Wang X."/>
            <person name="Qi H."/>
            <person name="Xiong Z."/>
            <person name="Que H."/>
            <person name="Xie Y."/>
            <person name="Holland P.W."/>
            <person name="Paps J."/>
            <person name="Zhu Y."/>
            <person name="Wu F."/>
            <person name="Chen Y."/>
            <person name="Wang J."/>
            <person name="Peng C."/>
            <person name="Meng J."/>
            <person name="Yang L."/>
            <person name="Liu J."/>
            <person name="Wen B."/>
            <person name="Zhang N."/>
            <person name="Huang Z."/>
            <person name="Zhu Q."/>
            <person name="Feng Y."/>
            <person name="Mount A."/>
            <person name="Hedgecock D."/>
            <person name="Xu Z."/>
            <person name="Liu Y."/>
            <person name="Domazet-Loso T."/>
            <person name="Du Y."/>
            <person name="Sun X."/>
            <person name="Zhang S."/>
            <person name="Liu B."/>
            <person name="Cheng P."/>
            <person name="Jiang X."/>
            <person name="Li J."/>
            <person name="Fan D."/>
            <person name="Wang W."/>
            <person name="Fu W."/>
            <person name="Wang T."/>
            <person name="Wang B."/>
            <person name="Zhang J."/>
            <person name="Peng Z."/>
            <person name="Li Y."/>
            <person name="Li N."/>
            <person name="Wang J."/>
            <person name="Chen M."/>
            <person name="He Y."/>
            <person name="Tan F."/>
            <person name="Song X."/>
            <person name="Zheng Q."/>
            <person name="Huang R."/>
            <person name="Yang H."/>
            <person name="Du X."/>
            <person name="Chen L."/>
            <person name="Yang M."/>
            <person name="Gaffney P.M."/>
            <person name="Wang S."/>
            <person name="Luo L."/>
            <person name="She Z."/>
            <person name="Ming Y."/>
            <person name="Huang W."/>
            <person name="Zhang S."/>
            <person name="Huang B."/>
            <person name="Zhang Y."/>
            <person name="Qu T."/>
            <person name="Ni P."/>
            <person name="Miao G."/>
            <person name="Wang J."/>
            <person name="Wang Q."/>
            <person name="Steinberg C.E."/>
            <person name="Wang H."/>
            <person name="Li N."/>
            <person name="Qian L."/>
            <person name="Zhang G."/>
            <person name="Li Y."/>
            <person name="Yang H."/>
            <person name="Liu X."/>
            <person name="Wang J."/>
            <person name="Yin Y."/>
            <person name="Wang J."/>
        </authorList>
    </citation>
    <scope>NUCLEOTIDE SEQUENCE [LARGE SCALE GENOMIC DNA]</scope>
    <source>
        <strain evidence="9">05x7-T-G4-1.051#20</strain>
    </source>
</reference>
<protein>
    <submittedName>
        <fullName evidence="9">Vesicle-trafficking protein SEC22a</fullName>
    </submittedName>
</protein>
<dbReference type="GO" id="GO:0015031">
    <property type="term" value="P:protein transport"/>
    <property type="evidence" value="ECO:0007669"/>
    <property type="project" value="UniProtKB-KW"/>
</dbReference>
<dbReference type="Pfam" id="PF00059">
    <property type="entry name" value="Lectin_C"/>
    <property type="match status" value="1"/>
</dbReference>
<dbReference type="InterPro" id="IPR010908">
    <property type="entry name" value="Longin_dom"/>
</dbReference>
<keyword evidence="6" id="KW-0472">Membrane</keyword>
<dbReference type="SUPFAM" id="SSF64356">
    <property type="entry name" value="SNARE-like"/>
    <property type="match status" value="1"/>
</dbReference>
<dbReference type="InterPro" id="IPR044565">
    <property type="entry name" value="Sec22"/>
</dbReference>
<dbReference type="InterPro" id="IPR011012">
    <property type="entry name" value="Longin-like_dom_sf"/>
</dbReference>
<dbReference type="Gene3D" id="3.30.450.50">
    <property type="entry name" value="Longin domain"/>
    <property type="match status" value="1"/>
</dbReference>
<dbReference type="GO" id="GO:0005794">
    <property type="term" value="C:Golgi apparatus"/>
    <property type="evidence" value="ECO:0007669"/>
    <property type="project" value="UniProtKB-SubCell"/>
</dbReference>
<keyword evidence="4" id="KW-0653">Protein transport</keyword>
<dbReference type="GO" id="GO:0006888">
    <property type="term" value="P:endoplasmic reticulum to Golgi vesicle-mediated transport"/>
    <property type="evidence" value="ECO:0007669"/>
    <property type="project" value="InterPro"/>
</dbReference>
<dbReference type="CDD" id="cd14824">
    <property type="entry name" value="Longin"/>
    <property type="match status" value="1"/>
</dbReference>
<dbReference type="AlphaFoldDB" id="K1QZM0"/>
<dbReference type="PROSITE" id="PS50859">
    <property type="entry name" value="LONGIN"/>
    <property type="match status" value="1"/>
</dbReference>